<organism evidence="3 4">
    <name type="scientific">Actinokineospora iranica</name>
    <dbReference type="NCBI Taxonomy" id="1271860"/>
    <lineage>
        <taxon>Bacteria</taxon>
        <taxon>Bacillati</taxon>
        <taxon>Actinomycetota</taxon>
        <taxon>Actinomycetes</taxon>
        <taxon>Pseudonocardiales</taxon>
        <taxon>Pseudonocardiaceae</taxon>
        <taxon>Actinokineospora</taxon>
    </lineage>
</organism>
<feature type="chain" id="PRO_5011735194" evidence="1">
    <location>
        <begin position="29"/>
        <end position="158"/>
    </location>
</feature>
<dbReference type="Gene3D" id="3.40.33.10">
    <property type="entry name" value="CAP"/>
    <property type="match status" value="1"/>
</dbReference>
<evidence type="ECO:0000313" key="4">
    <source>
        <dbReference type="Proteomes" id="UP000199501"/>
    </source>
</evidence>
<keyword evidence="4" id="KW-1185">Reference proteome</keyword>
<dbReference type="SUPFAM" id="SSF55797">
    <property type="entry name" value="PR-1-like"/>
    <property type="match status" value="1"/>
</dbReference>
<dbReference type="AlphaFoldDB" id="A0A1G6M073"/>
<dbReference type="PANTHER" id="PTHR31157:SF1">
    <property type="entry name" value="SCP DOMAIN-CONTAINING PROTEIN"/>
    <property type="match status" value="1"/>
</dbReference>
<evidence type="ECO:0000259" key="2">
    <source>
        <dbReference type="Pfam" id="PF00188"/>
    </source>
</evidence>
<dbReference type="STRING" id="1271860.SAMN05216174_102311"/>
<dbReference type="CDD" id="cd05379">
    <property type="entry name" value="CAP_bacterial"/>
    <property type="match status" value="1"/>
</dbReference>
<dbReference type="EMBL" id="FMZZ01000002">
    <property type="protein sequence ID" value="SDC48694.1"/>
    <property type="molecule type" value="Genomic_DNA"/>
</dbReference>
<gene>
    <name evidence="3" type="ORF">SAMN05216174_102311</name>
</gene>
<proteinExistence type="predicted"/>
<dbReference type="PANTHER" id="PTHR31157">
    <property type="entry name" value="SCP DOMAIN-CONTAINING PROTEIN"/>
    <property type="match status" value="1"/>
</dbReference>
<dbReference type="Proteomes" id="UP000199501">
    <property type="component" value="Unassembled WGS sequence"/>
</dbReference>
<dbReference type="Pfam" id="PF00188">
    <property type="entry name" value="CAP"/>
    <property type="match status" value="1"/>
</dbReference>
<keyword evidence="1" id="KW-0732">Signal</keyword>
<dbReference type="InterPro" id="IPR014044">
    <property type="entry name" value="CAP_dom"/>
</dbReference>
<feature type="domain" description="SCP" evidence="2">
    <location>
        <begin position="38"/>
        <end position="153"/>
    </location>
</feature>
<evidence type="ECO:0000313" key="3">
    <source>
        <dbReference type="EMBL" id="SDC48694.1"/>
    </source>
</evidence>
<dbReference type="OrthoDB" id="8611574at2"/>
<evidence type="ECO:0000256" key="1">
    <source>
        <dbReference type="SAM" id="SignalP"/>
    </source>
</evidence>
<dbReference type="InterPro" id="IPR035940">
    <property type="entry name" value="CAP_sf"/>
</dbReference>
<sequence>MRQPTRKMISIAASALVGIVLGAGTAQAQPSPEQQVIHLTNKHRAAVGCGALTANPALMSAAKRHADQMARHDHFSHNGVRGEDPGHRISAAGYPAQKWAENIAYAQTTPRAVVAAWMNSPAHRVNMLDCALTDIGVGRSLNSKKQVYWAQDFGTPIG</sequence>
<feature type="signal peptide" evidence="1">
    <location>
        <begin position="1"/>
        <end position="28"/>
    </location>
</feature>
<accession>A0A1G6M073</accession>
<protein>
    <submittedName>
        <fullName evidence="3">Cysteine-rich secretory protein family protein</fullName>
    </submittedName>
</protein>
<reference evidence="4" key="1">
    <citation type="submission" date="2016-10" db="EMBL/GenBank/DDBJ databases">
        <authorList>
            <person name="Varghese N."/>
            <person name="Submissions S."/>
        </authorList>
    </citation>
    <scope>NUCLEOTIDE SEQUENCE [LARGE SCALE GENOMIC DNA]</scope>
    <source>
        <strain evidence="4">IBRC-M 10403</strain>
    </source>
</reference>
<name>A0A1G6M073_9PSEU</name>